<dbReference type="PANTHER" id="PTHR30349:SF41">
    <property type="entry name" value="INTEGRASE_RECOMBINASE PROTEIN MJ0367-RELATED"/>
    <property type="match status" value="1"/>
</dbReference>
<evidence type="ECO:0000259" key="7">
    <source>
        <dbReference type="PROSITE" id="PS51898"/>
    </source>
</evidence>
<comment type="similarity">
    <text evidence="1">Belongs to the 'phage' integrase family.</text>
</comment>
<feature type="domain" description="Core-binding (CB)" evidence="8">
    <location>
        <begin position="83"/>
        <end position="176"/>
    </location>
</feature>
<evidence type="ECO:0000256" key="6">
    <source>
        <dbReference type="SAM" id="MobiDB-lite"/>
    </source>
</evidence>
<dbReference type="GO" id="GO:0003677">
    <property type="term" value="F:DNA binding"/>
    <property type="evidence" value="ECO:0007669"/>
    <property type="project" value="UniProtKB-UniRule"/>
</dbReference>
<dbReference type="RefSeq" id="WP_191896099.1">
    <property type="nucleotide sequence ID" value="NZ_BMQD01000012.1"/>
</dbReference>
<proteinExistence type="inferred from homology"/>
<dbReference type="InterPro" id="IPR010998">
    <property type="entry name" value="Integrase_recombinase_N"/>
</dbReference>
<reference evidence="9" key="2">
    <citation type="submission" date="2022-09" db="EMBL/GenBank/DDBJ databases">
        <authorList>
            <person name="Sun Q."/>
            <person name="Ohkuma M."/>
        </authorList>
    </citation>
    <scope>NUCLEOTIDE SEQUENCE</scope>
    <source>
        <strain evidence="9">JCM 3093</strain>
    </source>
</reference>
<protein>
    <recommendedName>
        <fullName evidence="11">Integrase</fullName>
    </recommendedName>
</protein>
<dbReference type="InterPro" id="IPR050090">
    <property type="entry name" value="Tyrosine_recombinase_XerCD"/>
</dbReference>
<evidence type="ECO:0000256" key="2">
    <source>
        <dbReference type="ARBA" id="ARBA00022908"/>
    </source>
</evidence>
<keyword evidence="3 5" id="KW-0238">DNA-binding</keyword>
<evidence type="ECO:0000259" key="8">
    <source>
        <dbReference type="PROSITE" id="PS51900"/>
    </source>
</evidence>
<dbReference type="Gene3D" id="1.10.443.10">
    <property type="entry name" value="Intergrase catalytic core"/>
    <property type="match status" value="1"/>
</dbReference>
<feature type="domain" description="Tyr recombinase" evidence="7">
    <location>
        <begin position="198"/>
        <end position="381"/>
    </location>
</feature>
<evidence type="ECO:0000256" key="1">
    <source>
        <dbReference type="ARBA" id="ARBA00008857"/>
    </source>
</evidence>
<dbReference type="InterPro" id="IPR002104">
    <property type="entry name" value="Integrase_catalytic"/>
</dbReference>
<reference evidence="9" key="1">
    <citation type="journal article" date="2014" name="Int. J. Syst. Evol. Microbiol.">
        <title>Complete genome sequence of Corynebacterium casei LMG S-19264T (=DSM 44701T), isolated from a smear-ripened cheese.</title>
        <authorList>
            <consortium name="US DOE Joint Genome Institute (JGI-PGF)"/>
            <person name="Walter F."/>
            <person name="Albersmeier A."/>
            <person name="Kalinowski J."/>
            <person name="Ruckert C."/>
        </authorList>
    </citation>
    <scope>NUCLEOTIDE SEQUENCE</scope>
    <source>
        <strain evidence="9">JCM 3093</strain>
    </source>
</reference>
<dbReference type="Pfam" id="PF02899">
    <property type="entry name" value="Phage_int_SAM_1"/>
    <property type="match status" value="1"/>
</dbReference>
<evidence type="ECO:0000256" key="4">
    <source>
        <dbReference type="ARBA" id="ARBA00023172"/>
    </source>
</evidence>
<keyword evidence="4" id="KW-0233">DNA recombination</keyword>
<dbReference type="PROSITE" id="PS51898">
    <property type="entry name" value="TYR_RECOMBINASE"/>
    <property type="match status" value="1"/>
</dbReference>
<evidence type="ECO:0000313" key="10">
    <source>
        <dbReference type="Proteomes" id="UP000627984"/>
    </source>
</evidence>
<dbReference type="CDD" id="cd00397">
    <property type="entry name" value="DNA_BRE_C"/>
    <property type="match status" value="1"/>
</dbReference>
<name>A0AA37F5P3_9ACTN</name>
<dbReference type="Gene3D" id="1.10.150.130">
    <property type="match status" value="1"/>
</dbReference>
<dbReference type="AlphaFoldDB" id="A0AA37F5P3"/>
<dbReference type="InterPro" id="IPR013762">
    <property type="entry name" value="Integrase-like_cat_sf"/>
</dbReference>
<feature type="compositionally biased region" description="Low complexity" evidence="6">
    <location>
        <begin position="18"/>
        <end position="43"/>
    </location>
</feature>
<organism evidence="9 10">
    <name type="scientific">Planomonospora parontospora</name>
    <dbReference type="NCBI Taxonomy" id="58119"/>
    <lineage>
        <taxon>Bacteria</taxon>
        <taxon>Bacillati</taxon>
        <taxon>Actinomycetota</taxon>
        <taxon>Actinomycetes</taxon>
        <taxon>Streptosporangiales</taxon>
        <taxon>Streptosporangiaceae</taxon>
        <taxon>Planomonospora</taxon>
    </lineage>
</organism>
<evidence type="ECO:0000256" key="3">
    <source>
        <dbReference type="ARBA" id="ARBA00023125"/>
    </source>
</evidence>
<evidence type="ECO:0000256" key="5">
    <source>
        <dbReference type="PROSITE-ProRule" id="PRU01248"/>
    </source>
</evidence>
<dbReference type="InterPro" id="IPR044068">
    <property type="entry name" value="CB"/>
</dbReference>
<gene>
    <name evidence="9" type="ORF">GCM10010126_40120</name>
</gene>
<keyword evidence="2" id="KW-0229">DNA integration</keyword>
<accession>A0AA37F5P3</accession>
<comment type="caution">
    <text evidence="9">The sequence shown here is derived from an EMBL/GenBank/DDBJ whole genome shotgun (WGS) entry which is preliminary data.</text>
</comment>
<dbReference type="InterPro" id="IPR004107">
    <property type="entry name" value="Integrase_SAM-like_N"/>
</dbReference>
<sequence>MTADELTPSAILPPGRHAFSPAATPLSPPAAAAEPAPAASGASPPAPLVDTVGKIPGLRPRRARGDGGEVAGELVDRIDALGGTAWRTAAAWLADARAITTRQTRLADLAAFVRWLHAAVPGADLLQANEDQLVAYRDALGTGTATAGVRTPGKPLGPATVARRLAHLRSFFRYARRRGAVPVNPAENVTSPAVSTDGSTPALTRAEQTALAAGAQAMAERYPVGAAAVLLLIGSALRVGEAQALTVGSVIRDGERIAIRVRRKGGRHADLPMPPRAWPLIIPLRAGRAPGEALFTKDDGRPIDRWWTAAMLRRAARAGGLPDDVADRLHAHMMRATAITLLLEHEVAPLDKVQQLAGHRSSATTMRYKRRTGSLAAAVDGLDALLDPEEP</sequence>
<dbReference type="Proteomes" id="UP000627984">
    <property type="component" value="Unassembled WGS sequence"/>
</dbReference>
<evidence type="ECO:0000313" key="9">
    <source>
        <dbReference type="EMBL" id="GGK76816.1"/>
    </source>
</evidence>
<dbReference type="InterPro" id="IPR011010">
    <property type="entry name" value="DNA_brk_join_enz"/>
</dbReference>
<dbReference type="EMBL" id="BMQD01000012">
    <property type="protein sequence ID" value="GGK76816.1"/>
    <property type="molecule type" value="Genomic_DNA"/>
</dbReference>
<dbReference type="GO" id="GO:0015074">
    <property type="term" value="P:DNA integration"/>
    <property type="evidence" value="ECO:0007669"/>
    <property type="project" value="UniProtKB-KW"/>
</dbReference>
<dbReference type="SUPFAM" id="SSF56349">
    <property type="entry name" value="DNA breaking-rejoining enzymes"/>
    <property type="match status" value="1"/>
</dbReference>
<dbReference type="PANTHER" id="PTHR30349">
    <property type="entry name" value="PHAGE INTEGRASE-RELATED"/>
    <property type="match status" value="1"/>
</dbReference>
<dbReference type="GO" id="GO:0006310">
    <property type="term" value="P:DNA recombination"/>
    <property type="evidence" value="ECO:0007669"/>
    <property type="project" value="UniProtKB-KW"/>
</dbReference>
<feature type="region of interest" description="Disordered" evidence="6">
    <location>
        <begin position="1"/>
        <end position="48"/>
    </location>
</feature>
<dbReference type="Pfam" id="PF00589">
    <property type="entry name" value="Phage_integrase"/>
    <property type="match status" value="1"/>
</dbReference>
<dbReference type="PROSITE" id="PS51900">
    <property type="entry name" value="CB"/>
    <property type="match status" value="1"/>
</dbReference>
<evidence type="ECO:0008006" key="11">
    <source>
        <dbReference type="Google" id="ProtNLM"/>
    </source>
</evidence>